<accession>A0A816DU28</accession>
<evidence type="ECO:0000313" key="1">
    <source>
        <dbReference type="EMBL" id="CAF1482858.1"/>
    </source>
</evidence>
<dbReference type="Proteomes" id="UP000663832">
    <property type="component" value="Unassembled WGS sequence"/>
</dbReference>
<dbReference type="Gene3D" id="2.60.110.10">
    <property type="entry name" value="Thaumatin"/>
    <property type="match status" value="1"/>
</dbReference>
<dbReference type="EMBL" id="CAJNOI010002582">
    <property type="protein sequence ID" value="CAF1482858.1"/>
    <property type="molecule type" value="Genomic_DNA"/>
</dbReference>
<sequence length="181" mass="20386">MVNTINVINRSGKTVKLGFFRNHAAFRPSFDAEKIILLRRNQSLSIRLDNGWEGRVQRITGASNDPATWAEVRFNAWHNMTFADLSFIRGYNGSMVFSTNDGSLHTGTRDNLYRGAPNRYKRRDSGGTYVLDATEPYSGGQNGELIAYYRSRVPTGHGYIVHNDHASSHGTTCTHINLKIY</sequence>
<dbReference type="SUPFAM" id="SSF49870">
    <property type="entry name" value="Osmotin, thaumatin-like protein"/>
    <property type="match status" value="1"/>
</dbReference>
<evidence type="ECO:0000313" key="2">
    <source>
        <dbReference type="EMBL" id="CAF1639075.1"/>
    </source>
</evidence>
<comment type="caution">
    <text evidence="2">The sequence shown here is derived from an EMBL/GenBank/DDBJ whole genome shotgun (WGS) entry which is preliminary data.</text>
</comment>
<organism evidence="2 3">
    <name type="scientific">Adineta steineri</name>
    <dbReference type="NCBI Taxonomy" id="433720"/>
    <lineage>
        <taxon>Eukaryota</taxon>
        <taxon>Metazoa</taxon>
        <taxon>Spiralia</taxon>
        <taxon>Gnathifera</taxon>
        <taxon>Rotifera</taxon>
        <taxon>Eurotatoria</taxon>
        <taxon>Bdelloidea</taxon>
        <taxon>Adinetida</taxon>
        <taxon>Adinetidae</taxon>
        <taxon>Adineta</taxon>
    </lineage>
</organism>
<dbReference type="EMBL" id="CAJNOM010002902">
    <property type="protein sequence ID" value="CAF1639075.1"/>
    <property type="molecule type" value="Genomic_DNA"/>
</dbReference>
<keyword evidence="3" id="KW-1185">Reference proteome</keyword>
<protein>
    <submittedName>
        <fullName evidence="2">Uncharacterized protein</fullName>
    </submittedName>
</protein>
<dbReference type="InterPro" id="IPR037176">
    <property type="entry name" value="Osmotin/thaumatin-like_sf"/>
</dbReference>
<proteinExistence type="predicted"/>
<evidence type="ECO:0000313" key="3">
    <source>
        <dbReference type="Proteomes" id="UP000663832"/>
    </source>
</evidence>
<reference evidence="2" key="1">
    <citation type="submission" date="2021-02" db="EMBL/GenBank/DDBJ databases">
        <authorList>
            <person name="Nowell W R."/>
        </authorList>
    </citation>
    <scope>NUCLEOTIDE SEQUENCE</scope>
</reference>
<name>A0A816DU28_9BILA</name>
<dbReference type="Proteomes" id="UP000663877">
    <property type="component" value="Unassembled WGS sequence"/>
</dbReference>
<gene>
    <name evidence="1" type="ORF">BJG266_LOCUS42167</name>
    <name evidence="2" type="ORF">QVE165_LOCUS59033</name>
</gene>
<dbReference type="OrthoDB" id="9971407at2759"/>
<dbReference type="AlphaFoldDB" id="A0A816DU28"/>